<keyword evidence="1 3" id="KW-0489">Methyltransferase</keyword>
<feature type="binding site" evidence="1">
    <location>
        <begin position="144"/>
        <end position="145"/>
    </location>
    <ligand>
        <name>S-adenosyl-L-methionine</name>
        <dbReference type="ChEBI" id="CHEBI:59789"/>
    </ligand>
</feature>
<feature type="site" description="Interaction with substrate rRNA" evidence="1">
    <location>
        <position position="4"/>
    </location>
</feature>
<proteinExistence type="inferred from homology"/>
<feature type="binding site" evidence="1">
    <location>
        <position position="165"/>
    </location>
    <ligand>
        <name>S-adenosyl-L-methionine</name>
        <dbReference type="ChEBI" id="CHEBI:59789"/>
    </ligand>
</feature>
<feature type="binding site" evidence="1">
    <location>
        <position position="42"/>
    </location>
    <ligand>
        <name>S-adenosyl-L-methionine</name>
        <dbReference type="ChEBI" id="CHEBI:59789"/>
    </ligand>
</feature>
<gene>
    <name evidence="1" type="primary">rlmJ</name>
    <name evidence="2" type="ORF">ABIC99_001508</name>
    <name evidence="3" type="ORF">EWH46_06520</name>
</gene>
<dbReference type="Gene3D" id="3.40.50.150">
    <property type="entry name" value="Vaccinia Virus protein VP39"/>
    <property type="match status" value="1"/>
</dbReference>
<dbReference type="InterPro" id="IPR007473">
    <property type="entry name" value="RlmJ"/>
</dbReference>
<dbReference type="RefSeq" id="WP_149503196.1">
    <property type="nucleotide sequence ID" value="NZ_CP035708.1"/>
</dbReference>
<feature type="active site" description="Proton acceptor" evidence="1">
    <location>
        <position position="165"/>
    </location>
</feature>
<dbReference type="Pfam" id="PF04378">
    <property type="entry name" value="RsmJ"/>
    <property type="match status" value="1"/>
</dbReference>
<dbReference type="Proteomes" id="UP000323522">
    <property type="component" value="Chromosome"/>
</dbReference>
<sequence>MLAYRHAFHAGNHADVLKHLVLTQVLRYMTQKDKPLTLIDTHAGAGGYGLDSNHARKHAEYDDGIGRLWGCNDLPAGLADYVSLVKSFNPDPARLMRYPGSPTLAKMLLRADDRMRLYELHSTDFPLLQETMAERRETAVMNRDGFGALKADLPPPSRRAVVLIDPSYEIKTDYAKVVTAVREGLERFADAVILVWYPQLQRLEPREMVSRLKAAANQGARRGWLHASLTVAAPTSDGFGMLGSGMFVINPPFVLQQTLAESLPLLKRELAQHDGASFALEHGAR</sequence>
<dbReference type="PANTHER" id="PTHR37426:SF1">
    <property type="entry name" value="RIBOSOMAL RNA LARGE SUBUNIT METHYLTRANSFERASE J"/>
    <property type="match status" value="1"/>
</dbReference>
<dbReference type="EMBL" id="CP035708">
    <property type="protein sequence ID" value="QEN00464.1"/>
    <property type="molecule type" value="Genomic_DNA"/>
</dbReference>
<accession>A0A5C1Q1K5</accession>
<comment type="catalytic activity">
    <reaction evidence="1">
        <text>adenosine(2030) in 23S rRNA + S-adenosyl-L-methionine = N(6)-methyladenosine(2030) in 23S rRNA + S-adenosyl-L-homocysteine + H(+)</text>
        <dbReference type="Rhea" id="RHEA:43736"/>
        <dbReference type="Rhea" id="RHEA-COMP:10668"/>
        <dbReference type="Rhea" id="RHEA-COMP:10669"/>
        <dbReference type="ChEBI" id="CHEBI:15378"/>
        <dbReference type="ChEBI" id="CHEBI:57856"/>
        <dbReference type="ChEBI" id="CHEBI:59789"/>
        <dbReference type="ChEBI" id="CHEBI:74411"/>
        <dbReference type="ChEBI" id="CHEBI:74449"/>
        <dbReference type="EC" id="2.1.1.266"/>
    </reaction>
</comment>
<comment type="subunit">
    <text evidence="1">Monomer.</text>
</comment>
<dbReference type="EMBL" id="JBEPLS010000004">
    <property type="protein sequence ID" value="MET3603717.1"/>
    <property type="molecule type" value="Genomic_DNA"/>
</dbReference>
<dbReference type="SUPFAM" id="SSF53335">
    <property type="entry name" value="S-adenosyl-L-methionine-dependent methyltransferases"/>
    <property type="match status" value="1"/>
</dbReference>
<dbReference type="InterPro" id="IPR029063">
    <property type="entry name" value="SAM-dependent_MTases_sf"/>
</dbReference>
<keyword evidence="5" id="KW-1185">Reference proteome</keyword>
<keyword evidence="1" id="KW-0694">RNA-binding</keyword>
<dbReference type="AlphaFoldDB" id="A0A5C1Q1K5"/>
<feature type="binding site" evidence="1">
    <location>
        <position position="101"/>
    </location>
    <ligand>
        <name>S-adenosyl-L-methionine</name>
        <dbReference type="ChEBI" id="CHEBI:59789"/>
    </ligand>
</feature>
<evidence type="ECO:0000313" key="4">
    <source>
        <dbReference type="Proteomes" id="UP000323522"/>
    </source>
</evidence>
<keyword evidence="1" id="KW-0698">rRNA processing</keyword>
<dbReference type="Proteomes" id="UP001549111">
    <property type="component" value="Unassembled WGS sequence"/>
</dbReference>
<comment type="function">
    <text evidence="1">Specifically methylates the adenine in position 2030 of 23S rRNA.</text>
</comment>
<protein>
    <recommendedName>
        <fullName evidence="1">Ribosomal RNA large subunit methyltransferase J</fullName>
        <ecNumber evidence="1">2.1.1.266</ecNumber>
    </recommendedName>
    <alternativeName>
        <fullName evidence="1">23S rRNA (adenine(2030)-N6)-methyltransferase</fullName>
    </alternativeName>
    <alternativeName>
        <fullName evidence="1">23S rRNA m6A2030 methyltransferase</fullName>
    </alternativeName>
</protein>
<evidence type="ECO:0000256" key="1">
    <source>
        <dbReference type="HAMAP-Rule" id="MF_00934"/>
    </source>
</evidence>
<dbReference type="PANTHER" id="PTHR37426">
    <property type="entry name" value="RIBOSOMAL RNA LARGE SUBUNIT METHYLTRANSFERASE J"/>
    <property type="match status" value="1"/>
</dbReference>
<keyword evidence="1" id="KW-0949">S-adenosyl-L-methionine</keyword>
<organism evidence="3 4">
    <name type="scientific">Sphaerotilus sulfidivorans</name>
    <dbReference type="NCBI Taxonomy" id="639200"/>
    <lineage>
        <taxon>Bacteria</taxon>
        <taxon>Pseudomonadati</taxon>
        <taxon>Pseudomonadota</taxon>
        <taxon>Betaproteobacteria</taxon>
        <taxon>Burkholderiales</taxon>
        <taxon>Sphaerotilaceae</taxon>
        <taxon>Sphaerotilus</taxon>
    </lineage>
</organism>
<dbReference type="GO" id="GO:0003723">
    <property type="term" value="F:RNA binding"/>
    <property type="evidence" value="ECO:0007669"/>
    <property type="project" value="UniProtKB-UniRule"/>
</dbReference>
<evidence type="ECO:0000313" key="5">
    <source>
        <dbReference type="Proteomes" id="UP001549111"/>
    </source>
</evidence>
<reference evidence="2 5" key="2">
    <citation type="submission" date="2024-06" db="EMBL/GenBank/DDBJ databases">
        <title>Genomic Encyclopedia of Type Strains, Phase IV (KMG-IV): sequencing the most valuable type-strain genomes for metagenomic binning, comparative biology and taxonomic classification.</title>
        <authorList>
            <person name="Goeker M."/>
        </authorList>
    </citation>
    <scope>NUCLEOTIDE SEQUENCE [LARGE SCALE GENOMIC DNA]</scope>
    <source>
        <strain evidence="2 5">D-501</strain>
    </source>
</reference>
<comment type="similarity">
    <text evidence="1">Belongs to the RlmJ family.</text>
</comment>
<keyword evidence="1 3" id="KW-0808">Transferase</keyword>
<dbReference type="HAMAP" id="MF_00934">
    <property type="entry name" value="23SrRNA_methyltr_J"/>
    <property type="match status" value="1"/>
</dbReference>
<feature type="binding site" evidence="1">
    <location>
        <position position="119"/>
    </location>
    <ligand>
        <name>S-adenosyl-L-methionine</name>
        <dbReference type="ChEBI" id="CHEBI:59789"/>
    </ligand>
</feature>
<dbReference type="OrthoDB" id="9791274at2"/>
<dbReference type="GO" id="GO:0005829">
    <property type="term" value="C:cytosol"/>
    <property type="evidence" value="ECO:0007669"/>
    <property type="project" value="TreeGrafter"/>
</dbReference>
<name>A0A5C1Q1K5_9BURK</name>
<evidence type="ECO:0000313" key="2">
    <source>
        <dbReference type="EMBL" id="MET3603717.1"/>
    </source>
</evidence>
<reference evidence="3 4" key="1">
    <citation type="submission" date="2019-02" db="EMBL/GenBank/DDBJ databases">
        <title>Complete Genome Sequence and Methylome Analysis of Sphaerotilus natans subsp. sulfidivorans D-507.</title>
        <authorList>
            <person name="Fomenkov A."/>
            <person name="Gridneva E."/>
            <person name="Smolyakov D."/>
            <person name="Dubinina G."/>
            <person name="Vincze T."/>
            <person name="Grabovich M."/>
            <person name="Roberts R.J."/>
        </authorList>
    </citation>
    <scope>NUCLEOTIDE SEQUENCE [LARGE SCALE GENOMIC DNA]</scope>
    <source>
        <strain evidence="3 4">D-507</strain>
    </source>
</reference>
<dbReference type="GO" id="GO:0036307">
    <property type="term" value="F:23S rRNA (adenine(2030)-N(6))-methyltransferase activity"/>
    <property type="evidence" value="ECO:0007669"/>
    <property type="project" value="UniProtKB-UniRule"/>
</dbReference>
<dbReference type="KEGG" id="snn:EWH46_06520"/>
<evidence type="ECO:0000313" key="3">
    <source>
        <dbReference type="EMBL" id="QEN00464.1"/>
    </source>
</evidence>
<dbReference type="GO" id="GO:0070475">
    <property type="term" value="P:rRNA base methylation"/>
    <property type="evidence" value="ECO:0007669"/>
    <property type="project" value="UniProtKB-UniRule"/>
</dbReference>
<feature type="binding site" evidence="1">
    <location>
        <position position="19"/>
    </location>
    <ligand>
        <name>S-adenosyl-L-methionine</name>
        <dbReference type="ChEBI" id="CHEBI:59789"/>
    </ligand>
</feature>
<dbReference type="EC" id="2.1.1.266" evidence="1"/>